<dbReference type="EC" id="3.4.19.12" evidence="2"/>
<comment type="catalytic activity">
    <reaction evidence="2">
        <text>Thiol-dependent hydrolysis of ester, thioester, amide, peptide and isopeptide bonds formed by the C-terminal Gly of ubiquitin (a 76-residue protein attached to proteins as an intracellular targeting signal).</text>
        <dbReference type="EC" id="3.4.19.12"/>
    </reaction>
</comment>
<evidence type="ECO:0000259" key="4">
    <source>
        <dbReference type="PROSITE" id="PS50235"/>
    </source>
</evidence>
<dbReference type="SUPFAM" id="SSF54001">
    <property type="entry name" value="Cysteine proteinases"/>
    <property type="match status" value="1"/>
</dbReference>
<keyword evidence="6" id="KW-1185">Reference proteome</keyword>
<feature type="region of interest" description="Disordered" evidence="3">
    <location>
        <begin position="850"/>
        <end position="872"/>
    </location>
</feature>
<evidence type="ECO:0000256" key="1">
    <source>
        <dbReference type="ARBA" id="ARBA00009085"/>
    </source>
</evidence>
<comment type="function">
    <text evidence="2">Recognizes and hydrolyzes the peptide bond at the C-terminal Gly of ubiquitin. Involved in the processing of poly-ubiquitin precursors as well as that of ubiquitinated proteins.</text>
</comment>
<dbReference type="PANTHER" id="PTHR24006:SF663">
    <property type="entry name" value="UBIQUITIN CARBOXYL-TERMINAL HYDROLASE 23"/>
    <property type="match status" value="1"/>
</dbReference>
<keyword evidence="2" id="KW-0645">Protease</keyword>
<dbReference type="PANTHER" id="PTHR24006">
    <property type="entry name" value="UBIQUITIN CARBOXYL-TERMINAL HYDROLASE"/>
    <property type="match status" value="1"/>
</dbReference>
<keyword evidence="2" id="KW-0833">Ubl conjugation pathway</keyword>
<protein>
    <recommendedName>
        <fullName evidence="2">Ubiquitin carboxyl-terminal hydrolase</fullName>
        <ecNumber evidence="2">3.4.19.12</ecNumber>
    </recommendedName>
</protein>
<reference evidence="5" key="1">
    <citation type="submission" date="2021-01" db="UniProtKB">
        <authorList>
            <consortium name="EnsemblPlants"/>
        </authorList>
    </citation>
    <scope>IDENTIFICATION</scope>
</reference>
<dbReference type="GO" id="GO:0016579">
    <property type="term" value="P:protein deubiquitination"/>
    <property type="evidence" value="ECO:0007669"/>
    <property type="project" value="InterPro"/>
</dbReference>
<name>A0A7N1A2B2_KALFE</name>
<dbReference type="GO" id="GO:0005829">
    <property type="term" value="C:cytosol"/>
    <property type="evidence" value="ECO:0007669"/>
    <property type="project" value="TreeGrafter"/>
</dbReference>
<evidence type="ECO:0000313" key="6">
    <source>
        <dbReference type="Proteomes" id="UP000594263"/>
    </source>
</evidence>
<dbReference type="EnsemblPlants" id="Kaladp0067s0190.1.v1.1">
    <property type="protein sequence ID" value="Kaladp0067s0190.1.v1.1"/>
    <property type="gene ID" value="Kaladp0067s0190.v1.1"/>
</dbReference>
<dbReference type="InterPro" id="IPR018200">
    <property type="entry name" value="USP_CS"/>
</dbReference>
<organism evidence="5 6">
    <name type="scientific">Kalanchoe fedtschenkoi</name>
    <name type="common">Lavender scallops</name>
    <name type="synonym">South American air plant</name>
    <dbReference type="NCBI Taxonomy" id="63787"/>
    <lineage>
        <taxon>Eukaryota</taxon>
        <taxon>Viridiplantae</taxon>
        <taxon>Streptophyta</taxon>
        <taxon>Embryophyta</taxon>
        <taxon>Tracheophyta</taxon>
        <taxon>Spermatophyta</taxon>
        <taxon>Magnoliopsida</taxon>
        <taxon>eudicotyledons</taxon>
        <taxon>Gunneridae</taxon>
        <taxon>Pentapetalae</taxon>
        <taxon>Saxifragales</taxon>
        <taxon>Crassulaceae</taxon>
        <taxon>Kalanchoe</taxon>
    </lineage>
</organism>
<dbReference type="AlphaFoldDB" id="A0A7N1A2B2"/>
<dbReference type="GO" id="GO:0005634">
    <property type="term" value="C:nucleus"/>
    <property type="evidence" value="ECO:0007669"/>
    <property type="project" value="TreeGrafter"/>
</dbReference>
<dbReference type="InterPro" id="IPR038765">
    <property type="entry name" value="Papain-like_cys_pep_sf"/>
</dbReference>
<dbReference type="Gramene" id="Kaladp0067s0190.1.v1.1">
    <property type="protein sequence ID" value="Kaladp0067s0190.1.v1.1"/>
    <property type="gene ID" value="Kaladp0067s0190.v1.1"/>
</dbReference>
<proteinExistence type="inferred from homology"/>
<evidence type="ECO:0000313" key="5">
    <source>
        <dbReference type="EnsemblPlants" id="Kaladp0067s0190.1.v1.1"/>
    </source>
</evidence>
<keyword evidence="2" id="KW-0788">Thiol protease</keyword>
<dbReference type="PROSITE" id="PS00973">
    <property type="entry name" value="USP_2"/>
    <property type="match status" value="1"/>
</dbReference>
<feature type="compositionally biased region" description="Polar residues" evidence="3">
    <location>
        <begin position="863"/>
        <end position="872"/>
    </location>
</feature>
<dbReference type="InterPro" id="IPR028889">
    <property type="entry name" value="USP"/>
</dbReference>
<keyword evidence="2" id="KW-0378">Hydrolase</keyword>
<dbReference type="Proteomes" id="UP000594263">
    <property type="component" value="Unplaced"/>
</dbReference>
<dbReference type="Gene3D" id="3.90.70.10">
    <property type="entry name" value="Cysteine proteinases"/>
    <property type="match status" value="1"/>
</dbReference>
<dbReference type="PROSITE" id="PS50235">
    <property type="entry name" value="USP_3"/>
    <property type="match status" value="1"/>
</dbReference>
<evidence type="ECO:0000256" key="3">
    <source>
        <dbReference type="SAM" id="MobiDB-lite"/>
    </source>
</evidence>
<feature type="region of interest" description="Disordered" evidence="3">
    <location>
        <begin position="519"/>
        <end position="547"/>
    </location>
</feature>
<dbReference type="GO" id="GO:0004843">
    <property type="term" value="F:cysteine-type deubiquitinase activity"/>
    <property type="evidence" value="ECO:0007669"/>
    <property type="project" value="UniProtKB-UniRule"/>
</dbReference>
<dbReference type="InterPro" id="IPR050164">
    <property type="entry name" value="Peptidase_C19"/>
</dbReference>
<comment type="similarity">
    <text evidence="1 2">Belongs to the peptidase C19 family.</text>
</comment>
<sequence>MDTQRMVDGDSNRLSQIGNGSLLERKIEFHLARKPFSGVVNFDSKFQLETLNPTFPSGNLGKVTKPTNQLPANKTEGINVGIKGFDPELSFGITFRRIGAGLENLGNTCFLNSVLQCLTYTEPLVAYLQSGRHQSSCQIAGFCALCAIQKHVSRALHATGRSLAPKDLVSNLRCISRTFRNARQEDAHEYMVHLLESMHKCCLPKGVPSESPSAYEKSLVHKIFGGRLQSQVRCMQCSYCSNKYDPFLDLSLEIAKADTLQKALGHFTAKEQLDGGAKQYQCQQCKQKVRAVKQLTIHEAPYVLTIHLKRFCAHDPRQKIDKKVVFSPTLDLKPFVSGSLDGSLMYTLYGVLVHAGWSTRSGHYYCFVRTSTGMWYSLDDNRVVQVNERTVLDQKAYMLFYVRDRNKSTAKKPSNITPNERMSSLAIGNNIPISLTKGFECLGQNGSLDEHIGERFVTAMKDDINVKMETKREGVSFTHSTIATNSLERNIIRPELAAVPSQNGSNIVNHSAVVESLPPTGSCNNMEGSHGTRKIVPNEENRDKRDVRRSSNILPNCSKRMFPDNGQLVIYEKPPVIVANASPLGKDLSSVSSREIPDSEAGAIVSTEPPMNLSISSRTNDQLDVLECNAMIKHKKRVTKPFIISMRLSVNVMSGSSGRLYKKKLKQRRRTILKNQSYTEKILENTESTSDAVSAALPFKQRKRQSPSKENLLDPVKEEIHSRNTPLEKIMGDAETNSGDAIHVADKPVNAGLIDGLRGAGAKHCVHSVVEKVSSLQTGLKRSPEEPIAVACWDGTLSSNKGLMSMTCESARIGYVPDEWDEEYDRGKRKKVKLSRDSFDGTNPFQEYATTKAILNKSKRDQSSSGNRPYRI</sequence>
<dbReference type="FunFam" id="3.90.70.10:FF:000078">
    <property type="entry name" value="Ubiquitin carboxyl-terminal hydrolase 23"/>
    <property type="match status" value="1"/>
</dbReference>
<dbReference type="Pfam" id="PF00443">
    <property type="entry name" value="UCH"/>
    <property type="match status" value="1"/>
</dbReference>
<evidence type="ECO:0000256" key="2">
    <source>
        <dbReference type="RuleBase" id="RU366025"/>
    </source>
</evidence>
<dbReference type="PROSITE" id="PS00972">
    <property type="entry name" value="USP_1"/>
    <property type="match status" value="1"/>
</dbReference>
<dbReference type="GO" id="GO:0006508">
    <property type="term" value="P:proteolysis"/>
    <property type="evidence" value="ECO:0007669"/>
    <property type="project" value="UniProtKB-KW"/>
</dbReference>
<feature type="domain" description="USP" evidence="4">
    <location>
        <begin position="100"/>
        <end position="404"/>
    </location>
</feature>
<dbReference type="CDD" id="cd02661">
    <property type="entry name" value="Peptidase_C19E"/>
    <property type="match status" value="1"/>
</dbReference>
<dbReference type="InterPro" id="IPR001394">
    <property type="entry name" value="Peptidase_C19_UCH"/>
</dbReference>
<feature type="compositionally biased region" description="Basic and acidic residues" evidence="3">
    <location>
        <begin position="536"/>
        <end position="547"/>
    </location>
</feature>
<accession>A0A7N1A2B2</accession>